<comment type="caution">
    <text evidence="1">The sequence shown here is derived from an EMBL/GenBank/DDBJ whole genome shotgun (WGS) entry which is preliminary data.</text>
</comment>
<evidence type="ECO:0000313" key="1">
    <source>
        <dbReference type="EMBL" id="MCW1926294.1"/>
    </source>
</evidence>
<keyword evidence="2" id="KW-1185">Reference proteome</keyword>
<evidence type="ECO:0000313" key="2">
    <source>
        <dbReference type="Proteomes" id="UP001320876"/>
    </source>
</evidence>
<dbReference type="Gene3D" id="1.10.340.20">
    <property type="entry name" value="Apc36109-like domain"/>
    <property type="match status" value="1"/>
</dbReference>
<reference evidence="1 2" key="1">
    <citation type="submission" date="2022-10" db="EMBL/GenBank/DDBJ databases">
        <title>Luteolibacter arcticus strain CCTCC AB 2014275, whole genome shotgun sequencing project.</title>
        <authorList>
            <person name="Zhao G."/>
            <person name="Shen L."/>
        </authorList>
    </citation>
    <scope>NUCLEOTIDE SEQUENCE [LARGE SCALE GENOMIC DNA]</scope>
    <source>
        <strain evidence="1 2">CCTCC AB 2014275</strain>
    </source>
</reference>
<dbReference type="InterPro" id="IPR023162">
    <property type="entry name" value="Apc36109-like_dom_sf"/>
</dbReference>
<protein>
    <submittedName>
        <fullName evidence="1">Uncharacterized protein</fullName>
    </submittedName>
</protein>
<name>A0ABT3GRY6_9BACT</name>
<dbReference type="Proteomes" id="UP001320876">
    <property type="component" value="Unassembled WGS sequence"/>
</dbReference>
<accession>A0ABT3GRY6</accession>
<sequence length="107" mass="12566">MSTDRERLTAEGKRMRVEYGELFAAVSGVLFRHDPIEINFGVNTDEYDSEAETILPRLGSCHSEADVLRVVHEEFMRWFDRESVGPVERYGEMAREIWGHWREFDRG</sequence>
<dbReference type="RefSeq" id="WP_264490402.1">
    <property type="nucleotide sequence ID" value="NZ_JAPDDT010000023.1"/>
</dbReference>
<proteinExistence type="predicted"/>
<organism evidence="1 2">
    <name type="scientific">Luteolibacter arcticus</name>
    <dbReference type="NCBI Taxonomy" id="1581411"/>
    <lineage>
        <taxon>Bacteria</taxon>
        <taxon>Pseudomonadati</taxon>
        <taxon>Verrucomicrobiota</taxon>
        <taxon>Verrucomicrobiia</taxon>
        <taxon>Verrucomicrobiales</taxon>
        <taxon>Verrucomicrobiaceae</taxon>
        <taxon>Luteolibacter</taxon>
    </lineage>
</organism>
<dbReference type="EMBL" id="JAPDDT010000023">
    <property type="protein sequence ID" value="MCW1926294.1"/>
    <property type="molecule type" value="Genomic_DNA"/>
</dbReference>
<dbReference type="SUPFAM" id="SSF116922">
    <property type="entry name" value="YugE-like"/>
    <property type="match status" value="1"/>
</dbReference>
<gene>
    <name evidence="1" type="ORF">OKA05_27315</name>
</gene>